<dbReference type="EMBL" id="VUJU01004043">
    <property type="protein sequence ID" value="KAF0755724.1"/>
    <property type="molecule type" value="Genomic_DNA"/>
</dbReference>
<evidence type="ECO:0000313" key="1">
    <source>
        <dbReference type="EMBL" id="KAF0755724.1"/>
    </source>
</evidence>
<dbReference type="Proteomes" id="UP000478052">
    <property type="component" value="Unassembled WGS sequence"/>
</dbReference>
<gene>
    <name evidence="1" type="ORF">FWK35_00031746</name>
</gene>
<name>A0A6G0YH96_APHCR</name>
<organism evidence="1 2">
    <name type="scientific">Aphis craccivora</name>
    <name type="common">Cowpea aphid</name>
    <dbReference type="NCBI Taxonomy" id="307492"/>
    <lineage>
        <taxon>Eukaryota</taxon>
        <taxon>Metazoa</taxon>
        <taxon>Ecdysozoa</taxon>
        <taxon>Arthropoda</taxon>
        <taxon>Hexapoda</taxon>
        <taxon>Insecta</taxon>
        <taxon>Pterygota</taxon>
        <taxon>Neoptera</taxon>
        <taxon>Paraneoptera</taxon>
        <taxon>Hemiptera</taxon>
        <taxon>Sternorrhyncha</taxon>
        <taxon>Aphidomorpha</taxon>
        <taxon>Aphidoidea</taxon>
        <taxon>Aphididae</taxon>
        <taxon>Aphidini</taxon>
        <taxon>Aphis</taxon>
        <taxon>Aphis</taxon>
    </lineage>
</organism>
<dbReference type="SUPFAM" id="SSF68906">
    <property type="entry name" value="SAP domain"/>
    <property type="match status" value="1"/>
</dbReference>
<proteinExistence type="predicted"/>
<keyword evidence="2" id="KW-1185">Reference proteome</keyword>
<protein>
    <recommendedName>
        <fullName evidence="3">SAP domain-containing protein</fullName>
    </recommendedName>
</protein>
<dbReference type="AlphaFoldDB" id="A0A6G0YH96"/>
<reference evidence="1 2" key="1">
    <citation type="submission" date="2019-08" db="EMBL/GenBank/DDBJ databases">
        <title>Whole genome of Aphis craccivora.</title>
        <authorList>
            <person name="Voronova N.V."/>
            <person name="Shulinski R.S."/>
            <person name="Bandarenka Y.V."/>
            <person name="Zhorov D.G."/>
            <person name="Warner D."/>
        </authorList>
    </citation>
    <scope>NUCLEOTIDE SEQUENCE [LARGE SCALE GENOMIC DNA]</scope>
    <source>
        <strain evidence="1">180601</strain>
        <tissue evidence="1">Whole Body</tissue>
    </source>
</reference>
<dbReference type="InterPro" id="IPR036361">
    <property type="entry name" value="SAP_dom_sf"/>
</dbReference>
<dbReference type="Gene3D" id="1.10.720.30">
    <property type="entry name" value="SAP domain"/>
    <property type="match status" value="1"/>
</dbReference>
<evidence type="ECO:0008006" key="3">
    <source>
        <dbReference type="Google" id="ProtNLM"/>
    </source>
</evidence>
<comment type="caution">
    <text evidence="1">The sequence shown here is derived from an EMBL/GenBank/DDBJ whole genome shotgun (WGS) entry which is preliminary data.</text>
</comment>
<sequence>MKVRIHCSGSGKIHLSFTAAHIFPTDPARVNECRGCVYSAARRVDHHGGKRGSMSSVRQRCRAIRRLRNTLNSFQSIDLQTLLEAFGQNKVNRKTELQDRAIEYLRTRSAN</sequence>
<evidence type="ECO:0000313" key="2">
    <source>
        <dbReference type="Proteomes" id="UP000478052"/>
    </source>
</evidence>
<accession>A0A6G0YH96</accession>